<sequence>MIGNGIRSGTNPTRASARTRRSDGPTRVRWTDGGDASCPADHPRRTRHRTRAGRPGTPPKPHPDARTVEDRSSLARCESGIPSCRPRKPAAVGGTSATMTGAHGSAGPRGARQQPMTCSRPLYLHHMAFQGRWYPHLTWILWIGALLVTGGCVARLSGRAPAAGILYSAAALTFVVVIWETTRSPLSETFIVTAVLAFLATLVLVALTVIPDRPRESNSRTSPGP</sequence>
<evidence type="ECO:0000313" key="3">
    <source>
        <dbReference type="EMBL" id="ABG99419.1"/>
    </source>
</evidence>
<geneLocation type="plasmid" evidence="3 4">
    <name>pRHL1</name>
</geneLocation>
<feature type="compositionally biased region" description="Polar residues" evidence="1">
    <location>
        <begin position="7"/>
        <end position="16"/>
    </location>
</feature>
<name>Q0RZ67_RHOJR</name>
<proteinExistence type="predicted"/>
<feature type="compositionally biased region" description="Basic and acidic residues" evidence="1">
    <location>
        <begin position="20"/>
        <end position="32"/>
    </location>
</feature>
<feature type="region of interest" description="Disordered" evidence="1">
    <location>
        <begin position="1"/>
        <end position="113"/>
    </location>
</feature>
<organism evidence="3 4">
    <name type="scientific">Rhodococcus jostii (strain RHA1)</name>
    <dbReference type="NCBI Taxonomy" id="101510"/>
    <lineage>
        <taxon>Bacteria</taxon>
        <taxon>Bacillati</taxon>
        <taxon>Actinomycetota</taxon>
        <taxon>Actinomycetes</taxon>
        <taxon>Mycobacteriales</taxon>
        <taxon>Nocardiaceae</taxon>
        <taxon>Rhodococcus</taxon>
    </lineage>
</organism>
<feature type="transmembrane region" description="Helical" evidence="2">
    <location>
        <begin position="160"/>
        <end position="179"/>
    </location>
</feature>
<feature type="transmembrane region" description="Helical" evidence="2">
    <location>
        <begin position="133"/>
        <end position="153"/>
    </location>
</feature>
<evidence type="ECO:0000256" key="2">
    <source>
        <dbReference type="SAM" id="Phobius"/>
    </source>
</evidence>
<keyword evidence="2" id="KW-0472">Membrane</keyword>
<feature type="compositionally biased region" description="Basic and acidic residues" evidence="1">
    <location>
        <begin position="61"/>
        <end position="73"/>
    </location>
</feature>
<dbReference type="KEGG" id="rha:RHA1_ro08375"/>
<keyword evidence="3" id="KW-0614">Plasmid</keyword>
<dbReference type="AlphaFoldDB" id="Q0RZ67"/>
<evidence type="ECO:0000313" key="4">
    <source>
        <dbReference type="Proteomes" id="UP000008710"/>
    </source>
</evidence>
<accession>Q0RZ67</accession>
<gene>
    <name evidence="3" type="ordered locus">RHA1_ro08375</name>
</gene>
<keyword evidence="2" id="KW-1133">Transmembrane helix</keyword>
<evidence type="ECO:0000256" key="1">
    <source>
        <dbReference type="SAM" id="MobiDB-lite"/>
    </source>
</evidence>
<feature type="transmembrane region" description="Helical" evidence="2">
    <location>
        <begin position="191"/>
        <end position="210"/>
    </location>
</feature>
<protein>
    <submittedName>
        <fullName evidence="3">Uncharacterized protein</fullName>
    </submittedName>
</protein>
<keyword evidence="2" id="KW-0812">Transmembrane</keyword>
<dbReference type="Proteomes" id="UP000008710">
    <property type="component" value="Plasmid pRHL1"/>
</dbReference>
<dbReference type="EMBL" id="CP000432">
    <property type="protein sequence ID" value="ABG99419.1"/>
    <property type="molecule type" value="Genomic_DNA"/>
</dbReference>
<dbReference type="HOGENOM" id="CLU_1229090_0_0_11"/>
<reference evidence="4" key="1">
    <citation type="journal article" date="2006" name="Proc. Natl. Acad. Sci. U.S.A.">
        <title>The complete genome of Rhodococcus sp. RHA1 provides insights into a catabolic powerhouse.</title>
        <authorList>
            <person name="McLeod M.P."/>
            <person name="Warren R.L."/>
            <person name="Hsiao W.W.L."/>
            <person name="Araki N."/>
            <person name="Myhre M."/>
            <person name="Fernandes C."/>
            <person name="Miyazawa D."/>
            <person name="Wong W."/>
            <person name="Lillquist A.L."/>
            <person name="Wang D."/>
            <person name="Dosanjh M."/>
            <person name="Hara H."/>
            <person name="Petrescu A."/>
            <person name="Morin R.D."/>
            <person name="Yang G."/>
            <person name="Stott J.M."/>
            <person name="Schein J.E."/>
            <person name="Shin H."/>
            <person name="Smailus D."/>
            <person name="Siddiqui A.S."/>
            <person name="Marra M.A."/>
            <person name="Jones S.J.M."/>
            <person name="Holt R."/>
            <person name="Brinkman F.S.L."/>
            <person name="Miyauchi K."/>
            <person name="Fukuda M."/>
            <person name="Davies J.E."/>
            <person name="Mohn W.W."/>
            <person name="Eltis L.D."/>
        </authorList>
    </citation>
    <scope>NUCLEOTIDE SEQUENCE [LARGE SCALE GENOMIC DNA]</scope>
    <source>
        <strain evidence="4">RHA1</strain>
    </source>
</reference>